<evidence type="ECO:0008006" key="2">
    <source>
        <dbReference type="Google" id="ProtNLM"/>
    </source>
</evidence>
<dbReference type="EMBL" id="AAKSZQ010000007">
    <property type="protein sequence ID" value="ECV1059388.1"/>
    <property type="molecule type" value="Genomic_DNA"/>
</dbReference>
<organism evidence="1">
    <name type="scientific">Campylobacter jejuni</name>
    <dbReference type="NCBI Taxonomy" id="197"/>
    <lineage>
        <taxon>Bacteria</taxon>
        <taxon>Pseudomonadati</taxon>
        <taxon>Campylobacterota</taxon>
        <taxon>Epsilonproteobacteria</taxon>
        <taxon>Campylobacterales</taxon>
        <taxon>Campylobacteraceae</taxon>
        <taxon>Campylobacter</taxon>
    </lineage>
</organism>
<dbReference type="NCBIfam" id="NF038205">
    <property type="entry name" value="Campy_LoFi_RPT"/>
    <property type="match status" value="6"/>
</dbReference>
<gene>
    <name evidence="1" type="ORF">F2N15_04175</name>
</gene>
<protein>
    <recommendedName>
        <fullName evidence="2">Autotransporter outer membrane beta-barrel domain-containing protein</fullName>
    </recommendedName>
</protein>
<evidence type="ECO:0000313" key="1">
    <source>
        <dbReference type="EMBL" id="ECV1059388.1"/>
    </source>
</evidence>
<accession>A0A690KDC5</accession>
<name>A0A690KDC5_CAMJU</name>
<reference evidence="1" key="1">
    <citation type="submission" date="2019-09" db="EMBL/GenBank/DDBJ databases">
        <authorList>
            <consortium name="GenomeTrakr network: Whole genome sequencing for foodborne pathogen traceback"/>
        </authorList>
    </citation>
    <scope>NUCLEOTIDE SEQUENCE</scope>
    <source>
        <strain evidence="1">TTU_586</strain>
    </source>
</reference>
<sequence>MGVENTYTLALNGAPYIVGANVINGDANSNQVILENNSKIDVHSSRHINEKASLNAYDEQITHILGASTLNGNAKNNQLIFNGAHLLVHGPNTSYSSTSTIELAGAFVNVDNNKTYDAINNSLLINELNLDLRVDSKGSLNFYNALAFGEFFGGRTVKGNANKNTILVKNLETLDILKKNVSVQSSINFYGGYTLEGEANNNTISLNLQKPFRVRDNFYGQTYFNIYGAYATKGASGNSIIIQNDFNNNFVPENYKDCFVIYAARTLSGKANHNTIDINNSLISLPLYGYITAITNIEGKNYQADEASDNSIKLNTVKSSKNLSFIIEAKSVQNNKVLFDTVQSLSETSSLGKGSKIILHATKENANYNTIILKDYSSASYGSVYVITGDQEAAYNKIILNNPAFGTASDKRMGYVSTIAGVSNNTHDNILEITNLNIDEYKNDSAIILASAGILNSKSKSYNNTVYMGGYVNTFEPISVLAGTILSNIQRQDNKISALVHKKELAKNNLLILDTQGLKVKTLNNFENFSLILPKNLTSTVLSVEKNPMNLPSKGSFKLFTKDNNKLLKGRYKLIESQKGFLNENNEYLNQEELITTLNKMLKNKHTFNYKKIDALTNNSLNPLKIGFEVSDDAKIIYVNIL</sequence>
<proteinExistence type="predicted"/>
<dbReference type="AlphaFoldDB" id="A0A690KDC5"/>
<comment type="caution">
    <text evidence="1">The sequence shown here is derived from an EMBL/GenBank/DDBJ whole genome shotgun (WGS) entry which is preliminary data.</text>
</comment>